<keyword evidence="1" id="KW-0112">Calmodulin-binding</keyword>
<evidence type="ECO:0000313" key="4">
    <source>
        <dbReference type="EMBL" id="GKV14093.1"/>
    </source>
</evidence>
<evidence type="ECO:0000256" key="2">
    <source>
        <dbReference type="ARBA" id="ARBA00024341"/>
    </source>
</evidence>
<gene>
    <name evidence="4" type="ORF">SLEP1_g25014</name>
</gene>
<dbReference type="AlphaFoldDB" id="A0AAV5JHK6"/>
<protein>
    <submittedName>
        <fullName evidence="4">Uncharacterized protein</fullName>
    </submittedName>
</protein>
<dbReference type="PROSITE" id="PS50096">
    <property type="entry name" value="IQ"/>
    <property type="match status" value="2"/>
</dbReference>
<reference evidence="4 5" key="1">
    <citation type="journal article" date="2021" name="Commun. Biol.">
        <title>The genome of Shorea leprosula (Dipterocarpaceae) highlights the ecological relevance of drought in aseasonal tropical rainforests.</title>
        <authorList>
            <person name="Ng K.K.S."/>
            <person name="Kobayashi M.J."/>
            <person name="Fawcett J.A."/>
            <person name="Hatakeyama M."/>
            <person name="Paape T."/>
            <person name="Ng C.H."/>
            <person name="Ang C.C."/>
            <person name="Tnah L.H."/>
            <person name="Lee C.T."/>
            <person name="Nishiyama T."/>
            <person name="Sese J."/>
            <person name="O'Brien M.J."/>
            <person name="Copetti D."/>
            <person name="Mohd Noor M.I."/>
            <person name="Ong R.C."/>
            <person name="Putra M."/>
            <person name="Sireger I.Z."/>
            <person name="Indrioko S."/>
            <person name="Kosugi Y."/>
            <person name="Izuno A."/>
            <person name="Isagi Y."/>
            <person name="Lee S.L."/>
            <person name="Shimizu K.K."/>
        </authorList>
    </citation>
    <scope>NUCLEOTIDE SEQUENCE [LARGE SCALE GENOMIC DNA]</scope>
    <source>
        <strain evidence="4">214</strain>
    </source>
</reference>
<comment type="caution">
    <text evidence="4">The sequence shown here is derived from an EMBL/GenBank/DDBJ whole genome shotgun (WGS) entry which is preliminary data.</text>
</comment>
<proteinExistence type="inferred from homology"/>
<name>A0AAV5JHK6_9ROSI</name>
<feature type="region of interest" description="Disordered" evidence="3">
    <location>
        <begin position="41"/>
        <end position="60"/>
    </location>
</feature>
<dbReference type="SMART" id="SM00015">
    <property type="entry name" value="IQ"/>
    <property type="match status" value="2"/>
</dbReference>
<organism evidence="4 5">
    <name type="scientific">Rubroshorea leprosula</name>
    <dbReference type="NCBI Taxonomy" id="152421"/>
    <lineage>
        <taxon>Eukaryota</taxon>
        <taxon>Viridiplantae</taxon>
        <taxon>Streptophyta</taxon>
        <taxon>Embryophyta</taxon>
        <taxon>Tracheophyta</taxon>
        <taxon>Spermatophyta</taxon>
        <taxon>Magnoliopsida</taxon>
        <taxon>eudicotyledons</taxon>
        <taxon>Gunneridae</taxon>
        <taxon>Pentapetalae</taxon>
        <taxon>rosids</taxon>
        <taxon>malvids</taxon>
        <taxon>Malvales</taxon>
        <taxon>Dipterocarpaceae</taxon>
        <taxon>Rubroshorea</taxon>
    </lineage>
</organism>
<dbReference type="PANTHER" id="PTHR32295">
    <property type="entry name" value="IQ-DOMAIN 5-RELATED"/>
    <property type="match status" value="1"/>
</dbReference>
<dbReference type="CDD" id="cd23767">
    <property type="entry name" value="IQCD"/>
    <property type="match status" value="1"/>
</dbReference>
<dbReference type="GO" id="GO:0005516">
    <property type="term" value="F:calmodulin binding"/>
    <property type="evidence" value="ECO:0007669"/>
    <property type="project" value="UniProtKB-KW"/>
</dbReference>
<dbReference type="PANTHER" id="PTHR32295:SF281">
    <property type="entry name" value="PROTEIN IQ-DOMAIN 31"/>
    <property type="match status" value="1"/>
</dbReference>
<evidence type="ECO:0000313" key="5">
    <source>
        <dbReference type="Proteomes" id="UP001054252"/>
    </source>
</evidence>
<accession>A0AAV5JHK6</accession>
<keyword evidence="5" id="KW-1185">Reference proteome</keyword>
<comment type="similarity">
    <text evidence="2">Belongs to the IQD family.</text>
</comment>
<evidence type="ECO:0000256" key="1">
    <source>
        <dbReference type="ARBA" id="ARBA00022860"/>
    </source>
</evidence>
<sequence length="208" mass="22717">MGKSPGKWIKTVLFGKKSSKGSNPKRREKVINEKEVLVTAKGSESDVAGAPPSALRPTPTLADGDEMNLELESREAANISNDGNISLPVSQGIDLQTSTLKEAPCDPEMIRREEAATMAQAAFRGYLARRAFRALKGIIRLQALIRGHLVRRQAIATLCCVMRIVRLQALIRGVKVRNSDIGLEVNKKCSQVRTLLTITKNTEAGSIR</sequence>
<dbReference type="Proteomes" id="UP001054252">
    <property type="component" value="Unassembled WGS sequence"/>
</dbReference>
<dbReference type="EMBL" id="BPVZ01000040">
    <property type="protein sequence ID" value="GKV14093.1"/>
    <property type="molecule type" value="Genomic_DNA"/>
</dbReference>
<evidence type="ECO:0000256" key="3">
    <source>
        <dbReference type="SAM" id="MobiDB-lite"/>
    </source>
</evidence>
<dbReference type="Pfam" id="PF00612">
    <property type="entry name" value="IQ"/>
    <property type="match status" value="2"/>
</dbReference>
<dbReference type="InterPro" id="IPR000048">
    <property type="entry name" value="IQ_motif_EF-hand-BS"/>
</dbReference>
<dbReference type="Gene3D" id="1.20.5.190">
    <property type="match status" value="1"/>
</dbReference>